<evidence type="ECO:0000313" key="2">
    <source>
        <dbReference type="EMBL" id="HIY88189.1"/>
    </source>
</evidence>
<dbReference type="Pfam" id="PF25223">
    <property type="entry name" value="DUF7841"/>
    <property type="match status" value="1"/>
</dbReference>
<sequence length="139" mass="16410">MSTPLDIYSELPKDMRVYLRNYGNHFSRKACHFAVSKMRKLNTTTGKKEPIEYQSKEEIEEIFNKHGIKLEHNECYDFVYLWHMAKADYYKSSLPDDKAVAMFVRDTIEDPDMLGSNAFRRWLADADAQGLVIEWYDLI</sequence>
<dbReference type="EMBL" id="DXCV01000039">
    <property type="protein sequence ID" value="HIY88189.1"/>
    <property type="molecule type" value="Genomic_DNA"/>
</dbReference>
<accession>A0A9D1ZII4</accession>
<reference evidence="2" key="2">
    <citation type="submission" date="2021-04" db="EMBL/GenBank/DDBJ databases">
        <authorList>
            <person name="Gilroy R."/>
        </authorList>
    </citation>
    <scope>NUCLEOTIDE SEQUENCE</scope>
    <source>
        <strain evidence="2">Gambia2-208</strain>
    </source>
</reference>
<evidence type="ECO:0000259" key="1">
    <source>
        <dbReference type="Pfam" id="PF25223"/>
    </source>
</evidence>
<dbReference type="Proteomes" id="UP000886851">
    <property type="component" value="Unassembled WGS sequence"/>
</dbReference>
<comment type="caution">
    <text evidence="2">The sequence shown here is derived from an EMBL/GenBank/DDBJ whole genome shotgun (WGS) entry which is preliminary data.</text>
</comment>
<protein>
    <recommendedName>
        <fullName evidence="1">DUF7841 domain-containing protein</fullName>
    </recommendedName>
</protein>
<feature type="domain" description="DUF7841" evidence="1">
    <location>
        <begin position="12"/>
        <end position="137"/>
    </location>
</feature>
<name>A0A9D1ZII4_9BACE</name>
<reference evidence="2" key="1">
    <citation type="journal article" date="2021" name="PeerJ">
        <title>Extensive microbial diversity within the chicken gut microbiome revealed by metagenomics and culture.</title>
        <authorList>
            <person name="Gilroy R."/>
            <person name="Ravi A."/>
            <person name="Getino M."/>
            <person name="Pursley I."/>
            <person name="Horton D.L."/>
            <person name="Alikhan N.F."/>
            <person name="Baker D."/>
            <person name="Gharbi K."/>
            <person name="Hall N."/>
            <person name="Watson M."/>
            <person name="Adriaenssens E.M."/>
            <person name="Foster-Nyarko E."/>
            <person name="Jarju S."/>
            <person name="Secka A."/>
            <person name="Antonio M."/>
            <person name="Oren A."/>
            <person name="Chaudhuri R.R."/>
            <person name="La Ragione R."/>
            <person name="Hildebrand F."/>
            <person name="Pallen M.J."/>
        </authorList>
    </citation>
    <scope>NUCLEOTIDE SEQUENCE</scope>
    <source>
        <strain evidence="2">Gambia2-208</strain>
    </source>
</reference>
<proteinExistence type="predicted"/>
<dbReference type="InterPro" id="IPR057163">
    <property type="entry name" value="DUF7841"/>
</dbReference>
<gene>
    <name evidence="2" type="ORF">H9824_05740</name>
</gene>
<organism evidence="2 3">
    <name type="scientific">Candidatus Bacteroides pullicola</name>
    <dbReference type="NCBI Taxonomy" id="2838475"/>
    <lineage>
        <taxon>Bacteria</taxon>
        <taxon>Pseudomonadati</taxon>
        <taxon>Bacteroidota</taxon>
        <taxon>Bacteroidia</taxon>
        <taxon>Bacteroidales</taxon>
        <taxon>Bacteroidaceae</taxon>
        <taxon>Bacteroides</taxon>
    </lineage>
</organism>
<dbReference type="AlphaFoldDB" id="A0A9D1ZII4"/>
<evidence type="ECO:0000313" key="3">
    <source>
        <dbReference type="Proteomes" id="UP000886851"/>
    </source>
</evidence>